<dbReference type="GO" id="GO:0005739">
    <property type="term" value="C:mitochondrion"/>
    <property type="evidence" value="ECO:0007669"/>
    <property type="project" value="TreeGrafter"/>
</dbReference>
<feature type="domain" description="ERV/ALR sulfhydryl oxidase" evidence="7">
    <location>
        <begin position="26"/>
        <end position="128"/>
    </location>
</feature>
<dbReference type="PROSITE" id="PS51324">
    <property type="entry name" value="ERV_ALR"/>
    <property type="match status" value="1"/>
</dbReference>
<dbReference type="EC" id="1.8.3.2" evidence="6"/>
<evidence type="ECO:0000256" key="2">
    <source>
        <dbReference type="ARBA" id="ARBA00022630"/>
    </source>
</evidence>
<dbReference type="InterPro" id="IPR017905">
    <property type="entry name" value="ERV/ALR_sulphydryl_oxidase"/>
</dbReference>
<comment type="catalytic activity">
    <reaction evidence="6">
        <text>2 R'C(R)SH + O2 = R'C(R)S-S(R)CR' + H2O2</text>
        <dbReference type="Rhea" id="RHEA:17357"/>
        <dbReference type="ChEBI" id="CHEBI:15379"/>
        <dbReference type="ChEBI" id="CHEBI:16240"/>
        <dbReference type="ChEBI" id="CHEBI:16520"/>
        <dbReference type="ChEBI" id="CHEBI:17412"/>
        <dbReference type="EC" id="1.8.3.2"/>
    </reaction>
</comment>
<proteinExistence type="predicted"/>
<dbReference type="Pfam" id="PF04777">
    <property type="entry name" value="Evr1_Alr"/>
    <property type="match status" value="1"/>
</dbReference>
<reference evidence="8" key="1">
    <citation type="submission" date="2018-07" db="EMBL/GenBank/DDBJ databases">
        <authorList>
            <person name="Quirk P.G."/>
            <person name="Krulwich T.A."/>
        </authorList>
    </citation>
    <scope>NUCLEOTIDE SEQUENCE</scope>
    <source>
        <strain evidence="8">Anand</strain>
    </source>
</reference>
<evidence type="ECO:0000256" key="3">
    <source>
        <dbReference type="ARBA" id="ARBA00022827"/>
    </source>
</evidence>
<dbReference type="InterPro" id="IPR036774">
    <property type="entry name" value="ERV/ALR_sulphydryl_oxid_sf"/>
</dbReference>
<dbReference type="InterPro" id="IPR039799">
    <property type="entry name" value="ALR/ERV"/>
</dbReference>
<evidence type="ECO:0000313" key="9">
    <source>
        <dbReference type="EMBL" id="SVP92131.1"/>
    </source>
</evidence>
<accession>A0A3B0MQV7</accession>
<evidence type="ECO:0000256" key="1">
    <source>
        <dbReference type="ARBA" id="ARBA00001974"/>
    </source>
</evidence>
<dbReference type="EMBL" id="UIVT01000002">
    <property type="protein sequence ID" value="SVP91862.1"/>
    <property type="molecule type" value="Genomic_DNA"/>
</dbReference>
<evidence type="ECO:0000256" key="6">
    <source>
        <dbReference type="RuleBase" id="RU371123"/>
    </source>
</evidence>
<name>A0A3B0MQV7_THEAN</name>
<dbReference type="GO" id="GO:0016971">
    <property type="term" value="F:flavin-dependent sulfhydryl oxidase activity"/>
    <property type="evidence" value="ECO:0007669"/>
    <property type="project" value="InterPro"/>
</dbReference>
<dbReference type="GO" id="GO:0050660">
    <property type="term" value="F:flavin adenine dinucleotide binding"/>
    <property type="evidence" value="ECO:0007669"/>
    <property type="project" value="TreeGrafter"/>
</dbReference>
<dbReference type="SUPFAM" id="SSF69000">
    <property type="entry name" value="FAD-dependent thiol oxidase"/>
    <property type="match status" value="1"/>
</dbReference>
<dbReference type="Gene3D" id="1.20.120.310">
    <property type="entry name" value="ERV/ALR sulfhydryl oxidase domain"/>
    <property type="match status" value="1"/>
</dbReference>
<dbReference type="EMBL" id="UIVS01000002">
    <property type="protein sequence ID" value="SVP92131.1"/>
    <property type="molecule type" value="Genomic_DNA"/>
</dbReference>
<evidence type="ECO:0000256" key="4">
    <source>
        <dbReference type="ARBA" id="ARBA00023002"/>
    </source>
</evidence>
<evidence type="ECO:0000256" key="5">
    <source>
        <dbReference type="ARBA" id="ARBA00023157"/>
    </source>
</evidence>
<dbReference type="AlphaFoldDB" id="A0A3B0MQV7"/>
<dbReference type="VEuPathDB" id="PiroplasmaDB:TA11885"/>
<evidence type="ECO:0000313" key="8">
    <source>
        <dbReference type="EMBL" id="SVP91862.1"/>
    </source>
</evidence>
<keyword evidence="5" id="KW-1015">Disulfide bond</keyword>
<keyword evidence="4 6" id="KW-0560">Oxidoreductase</keyword>
<dbReference type="PANTHER" id="PTHR12645:SF0">
    <property type="entry name" value="FAD-LINKED SULFHYDRYL OXIDASE ALR"/>
    <property type="match status" value="1"/>
</dbReference>
<evidence type="ECO:0000259" key="7">
    <source>
        <dbReference type="PROSITE" id="PS51324"/>
    </source>
</evidence>
<dbReference type="PANTHER" id="PTHR12645">
    <property type="entry name" value="ALR/ERV"/>
    <property type="match status" value="1"/>
</dbReference>
<comment type="cofactor">
    <cofactor evidence="1 6">
        <name>FAD</name>
        <dbReference type="ChEBI" id="CHEBI:57692"/>
    </cofactor>
</comment>
<keyword evidence="2 6" id="KW-0285">Flavoprotein</keyword>
<gene>
    <name evidence="8" type="ORF">TAT_000196900</name>
    <name evidence="9" type="ORF">TAV_000197200</name>
</gene>
<keyword evidence="3 6" id="KW-0274">FAD</keyword>
<organism evidence="8">
    <name type="scientific">Theileria annulata</name>
    <dbReference type="NCBI Taxonomy" id="5874"/>
    <lineage>
        <taxon>Eukaryota</taxon>
        <taxon>Sar</taxon>
        <taxon>Alveolata</taxon>
        <taxon>Apicomplexa</taxon>
        <taxon>Aconoidasida</taxon>
        <taxon>Piroplasmida</taxon>
        <taxon>Theileriidae</taxon>
        <taxon>Theileria</taxon>
    </lineage>
</organism>
<sequence length="131" mass="15194">MEDVYKRCVDPSCFDRDPSIKSTRKYPPDRGELGNAGWLFLHTLASKYPKTPDEDSKLKTLAFLYSFADMYPCSVCRDSLVDIYKRFPPKAESRESLVKWTSDIHNCVNEEIGKPSEKYSLQQLLEMYPPE</sequence>
<protein>
    <recommendedName>
        <fullName evidence="6">Sulfhydryl oxidase</fullName>
        <ecNumber evidence="6">1.8.3.2</ecNumber>
    </recommendedName>
</protein>